<comment type="caution">
    <text evidence="4">The sequence shown here is derived from an EMBL/GenBank/DDBJ whole genome shotgun (WGS) entry which is preliminary data.</text>
</comment>
<dbReference type="InterPro" id="IPR001279">
    <property type="entry name" value="Metallo-B-lactamas"/>
</dbReference>
<reference evidence="4" key="1">
    <citation type="submission" date="2020-10" db="EMBL/GenBank/DDBJ databases">
        <authorList>
            <person name="Gilroy R."/>
        </authorList>
    </citation>
    <scope>NUCLEOTIDE SEQUENCE</scope>
    <source>
        <strain evidence="4">ChiSxjej2B14-8506</strain>
    </source>
</reference>
<feature type="domain" description="Metallo-beta-lactamase" evidence="3">
    <location>
        <begin position="72"/>
        <end position="266"/>
    </location>
</feature>
<reference evidence="4" key="2">
    <citation type="journal article" date="2021" name="PeerJ">
        <title>Extensive microbial diversity within the chicken gut microbiome revealed by metagenomics and culture.</title>
        <authorList>
            <person name="Gilroy R."/>
            <person name="Ravi A."/>
            <person name="Getino M."/>
            <person name="Pursley I."/>
            <person name="Horton D.L."/>
            <person name="Alikhan N.F."/>
            <person name="Baker D."/>
            <person name="Gharbi K."/>
            <person name="Hall N."/>
            <person name="Watson M."/>
            <person name="Adriaenssens E.M."/>
            <person name="Foster-Nyarko E."/>
            <person name="Jarju S."/>
            <person name="Secka A."/>
            <person name="Antonio M."/>
            <person name="Oren A."/>
            <person name="Chaudhuri R.R."/>
            <person name="La Ragione R."/>
            <person name="Hildebrand F."/>
            <person name="Pallen M.J."/>
        </authorList>
    </citation>
    <scope>NUCLEOTIDE SEQUENCE</scope>
    <source>
        <strain evidence="4">ChiSxjej2B14-8506</strain>
    </source>
</reference>
<dbReference type="EMBL" id="DVNK01000038">
    <property type="protein sequence ID" value="HIU46780.1"/>
    <property type="molecule type" value="Genomic_DNA"/>
</dbReference>
<dbReference type="PANTHER" id="PTHR30619:SF1">
    <property type="entry name" value="RECOMBINATION PROTEIN 2"/>
    <property type="match status" value="1"/>
</dbReference>
<dbReference type="SUPFAM" id="SSF56281">
    <property type="entry name" value="Metallo-hydrolase/oxidoreductase"/>
    <property type="match status" value="1"/>
</dbReference>
<dbReference type="CDD" id="cd07731">
    <property type="entry name" value="ComA-like_MBL-fold"/>
    <property type="match status" value="1"/>
</dbReference>
<feature type="compositionally biased region" description="Polar residues" evidence="1">
    <location>
        <begin position="47"/>
        <end position="59"/>
    </location>
</feature>
<dbReference type="AlphaFoldDB" id="A0A9D1LRM9"/>
<evidence type="ECO:0000256" key="2">
    <source>
        <dbReference type="SAM" id="SignalP"/>
    </source>
</evidence>
<name>A0A9D1LRM9_9FIRM</name>
<protein>
    <submittedName>
        <fullName evidence="4">MBL fold metallo-hydrolase</fullName>
    </submittedName>
</protein>
<keyword evidence="2" id="KW-0732">Signal</keyword>
<dbReference type="Pfam" id="PF00753">
    <property type="entry name" value="Lactamase_B"/>
    <property type="match status" value="1"/>
</dbReference>
<feature type="signal peptide" evidence="2">
    <location>
        <begin position="1"/>
        <end position="21"/>
    </location>
</feature>
<evidence type="ECO:0000256" key="1">
    <source>
        <dbReference type="SAM" id="MobiDB-lite"/>
    </source>
</evidence>
<feature type="chain" id="PRO_5039312699" evidence="2">
    <location>
        <begin position="22"/>
        <end position="315"/>
    </location>
</feature>
<feature type="compositionally biased region" description="Low complexity" evidence="1">
    <location>
        <begin position="23"/>
        <end position="42"/>
    </location>
</feature>
<evidence type="ECO:0000259" key="3">
    <source>
        <dbReference type="Pfam" id="PF00753"/>
    </source>
</evidence>
<evidence type="ECO:0000313" key="4">
    <source>
        <dbReference type="EMBL" id="HIU46780.1"/>
    </source>
</evidence>
<dbReference type="PANTHER" id="PTHR30619">
    <property type="entry name" value="DNA INTERNALIZATION/COMPETENCE PROTEIN COMEC/REC2"/>
    <property type="match status" value="1"/>
</dbReference>
<feature type="region of interest" description="Disordered" evidence="1">
    <location>
        <begin position="23"/>
        <end position="59"/>
    </location>
</feature>
<sequence>MRKFAALIITLMLMLCTGCSGQTPAPSAPPSATSGQSPAPSADDAVTPSSGTASPSTMQPTAQGFELHVLDVGKADCLLLACDGLYMLVDTGEKEDEQTIRDYLTAQGVTRLELLVATHPDKDHIGGMPWVLREYDVAQAWICPLSRESDPYMSMMVALSAEGTPVEHPMAGYAGSLGSATIEVLSPNDALLADGDKNECSLVLRVTYGQTHFLLMADAQKDAEQYLLDSGRDLSADVLKVGHHGSDKATTRKLLRAVNAEYAVISGNNPDSDTLDKLSEEGAIVLRTDVDGTVVFRSDGESISVRTEHSEAQAA</sequence>
<evidence type="ECO:0000313" key="5">
    <source>
        <dbReference type="Proteomes" id="UP000824123"/>
    </source>
</evidence>
<organism evidence="4 5">
    <name type="scientific">Candidatus Fimadaptatus faecigallinarum</name>
    <dbReference type="NCBI Taxonomy" id="2840814"/>
    <lineage>
        <taxon>Bacteria</taxon>
        <taxon>Bacillati</taxon>
        <taxon>Bacillota</taxon>
        <taxon>Clostridia</taxon>
        <taxon>Eubacteriales</taxon>
        <taxon>Candidatus Fimadaptatus</taxon>
    </lineage>
</organism>
<dbReference type="InterPro" id="IPR052159">
    <property type="entry name" value="Competence_DNA_uptake"/>
</dbReference>
<dbReference type="InterPro" id="IPR035681">
    <property type="entry name" value="ComA-like_MBL"/>
</dbReference>
<accession>A0A9D1LRM9</accession>
<dbReference type="Proteomes" id="UP000824123">
    <property type="component" value="Unassembled WGS sequence"/>
</dbReference>
<dbReference type="InterPro" id="IPR036866">
    <property type="entry name" value="RibonucZ/Hydroxyglut_hydro"/>
</dbReference>
<gene>
    <name evidence="4" type="ORF">IAC59_05940</name>
</gene>
<proteinExistence type="predicted"/>
<dbReference type="Gene3D" id="3.60.15.10">
    <property type="entry name" value="Ribonuclease Z/Hydroxyacylglutathione hydrolase-like"/>
    <property type="match status" value="1"/>
</dbReference>